<accession>W1P5S0</accession>
<proteinExistence type="predicted"/>
<sequence>MGVKLQFKRRGAEAHLVCREQEMGWMHRWWKTVARFPKSKEKRAEVLVRVYEEETCNGGYPDIQVMWDLLHSSALSSSS</sequence>
<name>W1P5S0_AMBTC</name>
<dbReference type="AlphaFoldDB" id="W1P5S0"/>
<reference evidence="2" key="1">
    <citation type="journal article" date="2013" name="Science">
        <title>The Amborella genome and the evolution of flowering plants.</title>
        <authorList>
            <consortium name="Amborella Genome Project"/>
        </authorList>
    </citation>
    <scope>NUCLEOTIDE SEQUENCE [LARGE SCALE GENOMIC DNA]</scope>
</reference>
<dbReference type="Gramene" id="ERN05197">
    <property type="protein sequence ID" value="ERN05197"/>
    <property type="gene ID" value="AMTR_s00007p00028590"/>
</dbReference>
<dbReference type="HOGENOM" id="CLU_2609231_0_0_1"/>
<evidence type="ECO:0000313" key="2">
    <source>
        <dbReference type="Proteomes" id="UP000017836"/>
    </source>
</evidence>
<keyword evidence="2" id="KW-1185">Reference proteome</keyword>
<protein>
    <submittedName>
        <fullName evidence="1">Uncharacterized protein</fullName>
    </submittedName>
</protein>
<dbReference type="Proteomes" id="UP000017836">
    <property type="component" value="Unassembled WGS sequence"/>
</dbReference>
<gene>
    <name evidence="1" type="ORF">AMTR_s00007p00028590</name>
</gene>
<organism evidence="1 2">
    <name type="scientific">Amborella trichopoda</name>
    <dbReference type="NCBI Taxonomy" id="13333"/>
    <lineage>
        <taxon>Eukaryota</taxon>
        <taxon>Viridiplantae</taxon>
        <taxon>Streptophyta</taxon>
        <taxon>Embryophyta</taxon>
        <taxon>Tracheophyta</taxon>
        <taxon>Spermatophyta</taxon>
        <taxon>Magnoliopsida</taxon>
        <taxon>Amborellales</taxon>
        <taxon>Amborellaceae</taxon>
        <taxon>Amborella</taxon>
    </lineage>
</organism>
<evidence type="ECO:0000313" key="1">
    <source>
        <dbReference type="EMBL" id="ERN05197.1"/>
    </source>
</evidence>
<dbReference type="EMBL" id="KI394011">
    <property type="protein sequence ID" value="ERN05197.1"/>
    <property type="molecule type" value="Genomic_DNA"/>
</dbReference>